<dbReference type="Proteomes" id="UP000000377">
    <property type="component" value="Chromosome"/>
</dbReference>
<dbReference type="InterPro" id="IPR014031">
    <property type="entry name" value="Ketoacyl_synth_C"/>
</dbReference>
<dbReference type="eggNOG" id="COG3321">
    <property type="taxonomic scope" value="Bacteria"/>
</dbReference>
<evidence type="ECO:0000313" key="10">
    <source>
        <dbReference type="EMBL" id="ADI03440.1"/>
    </source>
</evidence>
<dbReference type="Gene3D" id="3.40.366.10">
    <property type="entry name" value="Malonyl-Coenzyme A Acyl Carrier Protein, domain 2"/>
    <property type="match status" value="1"/>
</dbReference>
<dbReference type="SMART" id="SM00825">
    <property type="entry name" value="PKS_KS"/>
    <property type="match status" value="1"/>
</dbReference>
<evidence type="ECO:0000256" key="2">
    <source>
        <dbReference type="ARBA" id="ARBA00022450"/>
    </source>
</evidence>
<evidence type="ECO:0000256" key="5">
    <source>
        <dbReference type="ARBA" id="ARBA00023194"/>
    </source>
</evidence>
<dbReference type="Gene3D" id="3.40.47.10">
    <property type="match status" value="1"/>
</dbReference>
<dbReference type="Gene3D" id="3.40.50.720">
    <property type="entry name" value="NAD(P)-binding Rossmann-like Domain"/>
    <property type="match status" value="1"/>
</dbReference>
<sequence>MLADAVDNRLARNPIAIVGLAGLFPQATNVREFWNNIVAGTDCIEDVPASRFSVDDYFDPDPFAEDKTYCRRGGFLPPFRFDPREFGIPPNTLDATGLIQLLSLHVAQDVLRDAGCDTSTWYNPARTGVVLGVCGGSSSMMPLAARLQTPALKAAVLSCGLSERDAEEIARRYTAAFPSWTENSFPGFLGNVVSGRIANRLNLGAFNGTVDAACASSLAALRMAVSELVGHRADLMITGGADADNTIFSFMCFSKTPALSPSGEIRPFDEDADGTLVGEGIGMLALKRLADAERDGDRVYAVIRGLGTSSDGRSQSIFAPCGDGQLTALRRAYEDADCPPSSVGLIEAHGTGTTTGDDVELGALNTLMATPEDRRYAAVGSVKSQIGHTKAAAGAAGLIKAALALHHKVLPATINVRTPSATARQEDAALYVNTTTRPWIRDPRRSVRRAGVSAFGFGGVNVHAVLEEHRPPNDATHATDATRTLHTTPRAHLCHAPTPEALRALLERGEHPATPDEIPAGHARLGFVATDDAYPDLLAKAIAQFDAHSGLAHWTHADGIWYRAAALPGGGKAAALFAGQGSQYVNMGREALLSIPPVRAAFDAANAPYADRNQPRELLSDVVFPVPGRDGKDLRRASERLRRTAYAQPAIGALSMGQFRYLSELGFAPDGMLGHSFGELTALWAADCLDDAGFLATTAARARTMAPPADAAGHDSGAMASVRTSSAQLDALLGEFPELTVCNRNAPEVVVVGGPTATVERFTAACGERRIPAQRLSVEAAFHTPHVQHAVASFAREIAGIPLRTPRVPVYANTPGASYGDAPEANREVLTRQIVNTVDFEARLREMYADGFRVFVEFGPKRTLSHFVEQTLGDQGVDIVWTDIGTGGDSALALKQAAVQLTVLGLPLSGIDRYDEPVPPRPVASAVARVLDGPQFATIARQEGYERVLGTPYRVAGAVGREPEHVAEPQPAAAAHDDPLGRAAAEHLTMHTRYLDGQLRTADQLVSLLNEGVGSGSPEAVLSGITAIRDHSLALGDAHARASEVLSDLLRLPTGATPTGYSPTGTSNGYALEAPSYPGPFPSVDAPPEVPPPAQPLEGVVLVEPDEAGEPGEAATSTGKSALEMLRDTDFDAAIDPELRAGLANLDPLEIEQVMREVVAEKTGYSIDMIDPDIDLQTELGIDSLKQLEIASELWRRYPVFSREEIFRFTAARTVRDFATLIPEVLKNPTTNLRVATSVPLGRAHIGWRALPEPDVLLGAYAEQPRAVLVDDGGELSRWIAAALRSRGWWVGRLALPGTRTASGEAEPDTWQPADWGEESLAEQVGLLGAAVPRLDLCLLPFSRDGGSDRDDAVRRLAHAVLVAKHLRQPLGGAAADGTRAGFVAVTRLDGALGYAGSGGEPDRALAGGVTGLVKSLALEAPELFCRTVDLAPELTEEQVGSCLAGEIADAAVDLHEVARHPAGRRTPVLVPEPVPLVDSAGPDDRDGAIEPPAELTADDTLLVTGGARGITSWCAIALARQVRCGYLLLGSTPLADEPDWAAGFDGREELKAAAADQLRATDQDPEEPAAAELIARQAREITAGREIRATLAALRDAGTEAEYIAVDLTDAEAVRAALTPHADRVTGVVHGAGVLADQFLADKDAEGVGRVVGTKLTGLGNVLDALDAERLRHLVVFTSVSGIYGNLRQADYALANEALSRFVCAWKARRPDRHATALAWGPWAGGMASPGVQKLFVQHGVPLLARDTGTGYFTEQMSPEHAADLVTVIGPLEPMYRRSETLPAGGVVVERRMAELAAEPLLTDHRIHGWPVLPLTASVGWGVRAVEAMHGGQPVVECRGFQISKGLVFDGSAEDDRFLLSVSPPEEPESGDSAAITVRLRSEREGAAPVLRFEGGFLLEKRVTPPAPDIELSPYELPDFDPQTHEAYDGFLFHGPTLRGLGPTLEERPGRLVLAVRMADPAFGRGAFAGARYSPALADLLLQAAALLGRQRLGLLCLPVSVERVELFAPLPADTPFVLVAESVEESPLHLICTVTACTPEGRVLQRWSRIGMILTSPEMKDSGVFLPAERGGRNG</sequence>
<dbReference type="InterPro" id="IPR001227">
    <property type="entry name" value="Ac_transferase_dom_sf"/>
</dbReference>
<dbReference type="Pfam" id="PF16197">
    <property type="entry name" value="KAsynt_C_assoc"/>
    <property type="match status" value="1"/>
</dbReference>
<dbReference type="PANTHER" id="PTHR43074">
    <property type="entry name" value="OMEGA-3 POLYUNSATURATED FATTY ACID SYNTHASE PFAB-RELATED"/>
    <property type="match status" value="1"/>
</dbReference>
<dbReference type="STRING" id="749414.SBI_00319"/>
<dbReference type="KEGG" id="sbh:SBI_00319"/>
<feature type="domain" description="Carrier" evidence="7">
    <location>
        <begin position="1146"/>
        <end position="1226"/>
    </location>
</feature>
<evidence type="ECO:0000259" key="9">
    <source>
        <dbReference type="PROSITE" id="PS52019"/>
    </source>
</evidence>
<feature type="domain" description="Ketosynthase family 3 (KS3)" evidence="8">
    <location>
        <begin position="12"/>
        <end position="468"/>
    </location>
</feature>
<dbReference type="SUPFAM" id="SSF47336">
    <property type="entry name" value="ACP-like"/>
    <property type="match status" value="1"/>
</dbReference>
<dbReference type="SUPFAM" id="SSF51735">
    <property type="entry name" value="NAD(P)-binding Rossmann-fold domains"/>
    <property type="match status" value="2"/>
</dbReference>
<dbReference type="Pfam" id="PF00698">
    <property type="entry name" value="Acyl_transf_1"/>
    <property type="match status" value="1"/>
</dbReference>
<evidence type="ECO:0000259" key="8">
    <source>
        <dbReference type="PROSITE" id="PS52004"/>
    </source>
</evidence>
<dbReference type="Pfam" id="PF14765">
    <property type="entry name" value="PS-DH"/>
    <property type="match status" value="1"/>
</dbReference>
<evidence type="ECO:0000256" key="4">
    <source>
        <dbReference type="ARBA" id="ARBA00022679"/>
    </source>
</evidence>
<dbReference type="SMART" id="SM00826">
    <property type="entry name" value="PKS_DH"/>
    <property type="match status" value="1"/>
</dbReference>
<organism evidence="10 11">
    <name type="scientific">Streptomyces bingchenggensis (strain BCW-1)</name>
    <dbReference type="NCBI Taxonomy" id="749414"/>
    <lineage>
        <taxon>Bacteria</taxon>
        <taxon>Bacillati</taxon>
        <taxon>Actinomycetota</taxon>
        <taxon>Actinomycetes</taxon>
        <taxon>Kitasatosporales</taxon>
        <taxon>Streptomycetaceae</taxon>
        <taxon>Streptomyces</taxon>
    </lineage>
</organism>
<feature type="region of interest" description="N-terminal hotdog fold" evidence="6">
    <location>
        <begin position="1774"/>
        <end position="1905"/>
    </location>
</feature>
<dbReference type="PROSITE" id="PS50075">
    <property type="entry name" value="CARRIER"/>
    <property type="match status" value="1"/>
</dbReference>
<dbReference type="EMBL" id="CP002047">
    <property type="protein sequence ID" value="ADI03440.1"/>
    <property type="molecule type" value="Genomic_DNA"/>
</dbReference>
<feature type="active site" description="Proton donor; for dehydratase activity" evidence="6">
    <location>
        <position position="1980"/>
    </location>
</feature>
<dbReference type="CDD" id="cd08953">
    <property type="entry name" value="KR_2_SDR_x"/>
    <property type="match status" value="1"/>
</dbReference>
<feature type="domain" description="PKS/mFAS DH" evidence="9">
    <location>
        <begin position="1774"/>
        <end position="2063"/>
    </location>
</feature>
<dbReference type="eggNOG" id="COG0451">
    <property type="taxonomic scope" value="Bacteria"/>
</dbReference>
<dbReference type="InterPro" id="IPR032821">
    <property type="entry name" value="PKS_assoc"/>
</dbReference>
<dbReference type="Pfam" id="PF00109">
    <property type="entry name" value="ketoacyl-synt"/>
    <property type="match status" value="1"/>
</dbReference>
<protein>
    <submittedName>
        <fullName evidence="10">Modular polyketide synthase</fullName>
    </submittedName>
</protein>
<dbReference type="InterPro" id="IPR020807">
    <property type="entry name" value="PKS_DH"/>
</dbReference>
<evidence type="ECO:0000256" key="1">
    <source>
        <dbReference type="ARBA" id="ARBA00004792"/>
    </source>
</evidence>
<dbReference type="Pfam" id="PF00550">
    <property type="entry name" value="PP-binding"/>
    <property type="match status" value="1"/>
</dbReference>
<dbReference type="InterPro" id="IPR016035">
    <property type="entry name" value="Acyl_Trfase/lysoPLipase"/>
</dbReference>
<dbReference type="InterPro" id="IPR049551">
    <property type="entry name" value="PKS_DH_C"/>
</dbReference>
<evidence type="ECO:0000256" key="6">
    <source>
        <dbReference type="PROSITE-ProRule" id="PRU01363"/>
    </source>
</evidence>
<dbReference type="InterPro" id="IPR016039">
    <property type="entry name" value="Thiolase-like"/>
</dbReference>
<accession>D7BYB2</accession>
<dbReference type="InterPro" id="IPR036736">
    <property type="entry name" value="ACP-like_sf"/>
</dbReference>
<dbReference type="InterPro" id="IPR049900">
    <property type="entry name" value="PKS_mFAS_DH"/>
</dbReference>
<evidence type="ECO:0000313" key="11">
    <source>
        <dbReference type="Proteomes" id="UP000000377"/>
    </source>
</evidence>
<reference evidence="10 11" key="1">
    <citation type="journal article" date="2010" name="J. Bacteriol.">
        <title>Genome sequence of the milbemycin-producing bacterium Streptomyces bingchenggensis.</title>
        <authorList>
            <person name="Wang X.J."/>
            <person name="Yan Y.J."/>
            <person name="Zhang B."/>
            <person name="An J."/>
            <person name="Wang J.J."/>
            <person name="Tian J."/>
            <person name="Jiang L."/>
            <person name="Chen Y.H."/>
            <person name="Huang S.X."/>
            <person name="Yin M."/>
            <person name="Zhang J."/>
            <person name="Gao A.L."/>
            <person name="Liu C.X."/>
            <person name="Zhu Z.X."/>
            <person name="Xiang W.S."/>
        </authorList>
    </citation>
    <scope>NUCLEOTIDE SEQUENCE [LARGE SCALE GENOMIC DNA]</scope>
    <source>
        <strain evidence="10 11">BCW-1</strain>
    </source>
</reference>
<dbReference type="SUPFAM" id="SSF53901">
    <property type="entry name" value="Thiolase-like"/>
    <property type="match status" value="1"/>
</dbReference>
<dbReference type="HOGENOM" id="CLU_000022_30_2_11"/>
<dbReference type="InterPro" id="IPR020841">
    <property type="entry name" value="PKS_Beta-ketoAc_synthase_dom"/>
</dbReference>
<comment type="pathway">
    <text evidence="1">Antibiotic biosynthesis.</text>
</comment>
<dbReference type="Gene3D" id="3.10.129.110">
    <property type="entry name" value="Polyketide synthase dehydratase"/>
    <property type="match status" value="1"/>
</dbReference>
<dbReference type="PROSITE" id="PS52019">
    <property type="entry name" value="PKS_MFAS_DH"/>
    <property type="match status" value="1"/>
</dbReference>
<dbReference type="PANTHER" id="PTHR43074:SF1">
    <property type="entry name" value="BETA-KETOACYL SYNTHASE FAMILY PROTEIN-RELATED"/>
    <property type="match status" value="1"/>
</dbReference>
<dbReference type="InterPro" id="IPR052568">
    <property type="entry name" value="PKS-FAS_Synthase"/>
</dbReference>
<dbReference type="RefSeq" id="WP_014172919.1">
    <property type="nucleotide sequence ID" value="NC_016582.1"/>
</dbReference>
<dbReference type="SMART" id="SM00822">
    <property type="entry name" value="PKS_KR"/>
    <property type="match status" value="1"/>
</dbReference>
<dbReference type="InterPro" id="IPR014030">
    <property type="entry name" value="Ketoacyl_synth_N"/>
</dbReference>
<keyword evidence="3" id="KW-0597">Phosphoprotein</keyword>
<dbReference type="InterPro" id="IPR009081">
    <property type="entry name" value="PP-bd_ACP"/>
</dbReference>
<dbReference type="PROSITE" id="PS00012">
    <property type="entry name" value="PHOSPHOPANTETHEINE"/>
    <property type="match status" value="1"/>
</dbReference>
<keyword evidence="4" id="KW-0808">Transferase</keyword>
<dbReference type="Gene3D" id="3.30.70.250">
    <property type="entry name" value="Malonyl-CoA ACP transacylase, ACP-binding"/>
    <property type="match status" value="1"/>
</dbReference>
<dbReference type="InterPro" id="IPR042104">
    <property type="entry name" value="PKS_dehydratase_sf"/>
</dbReference>
<dbReference type="CDD" id="cd00833">
    <property type="entry name" value="PKS"/>
    <property type="match status" value="1"/>
</dbReference>
<dbReference type="InterPro" id="IPR006162">
    <property type="entry name" value="Ppantetheine_attach_site"/>
</dbReference>
<dbReference type="PATRIC" id="fig|749414.3.peg.330"/>
<dbReference type="PROSITE" id="PS52004">
    <property type="entry name" value="KS3_2"/>
    <property type="match status" value="1"/>
</dbReference>
<dbReference type="InterPro" id="IPR014043">
    <property type="entry name" value="Acyl_transferase_dom"/>
</dbReference>
<keyword evidence="5" id="KW-0045">Antibiotic biosynthesis</keyword>
<evidence type="ECO:0000259" key="7">
    <source>
        <dbReference type="PROSITE" id="PS50075"/>
    </source>
</evidence>
<dbReference type="Pfam" id="PF02801">
    <property type="entry name" value="Ketoacyl-synt_C"/>
    <property type="match status" value="1"/>
</dbReference>
<dbReference type="InterPro" id="IPR036291">
    <property type="entry name" value="NAD(P)-bd_dom_sf"/>
</dbReference>
<feature type="region of interest" description="C-terminal hotdog fold" evidence="6">
    <location>
        <begin position="1918"/>
        <end position="2063"/>
    </location>
</feature>
<dbReference type="SUPFAM" id="SSF52151">
    <property type="entry name" value="FabD/lysophospholipase-like"/>
    <property type="match status" value="1"/>
</dbReference>
<dbReference type="SMART" id="SM00827">
    <property type="entry name" value="PKS_AT"/>
    <property type="match status" value="1"/>
</dbReference>
<dbReference type="GO" id="GO:0016747">
    <property type="term" value="F:acyltransferase activity, transferring groups other than amino-acyl groups"/>
    <property type="evidence" value="ECO:0007669"/>
    <property type="project" value="UniProtKB-ARBA"/>
</dbReference>
<dbReference type="SUPFAM" id="SSF55048">
    <property type="entry name" value="Probable ACP-binding domain of malonyl-CoA ACP transacylase"/>
    <property type="match status" value="1"/>
</dbReference>
<name>D7BYB2_STRBB</name>
<keyword evidence="11" id="KW-1185">Reference proteome</keyword>
<dbReference type="InterPro" id="IPR013968">
    <property type="entry name" value="PKS_KR"/>
</dbReference>
<gene>
    <name evidence="10" type="primary">pks1-2</name>
    <name evidence="10" type="ordered locus">SBI_00319</name>
</gene>
<keyword evidence="2" id="KW-0596">Phosphopantetheine</keyword>
<dbReference type="GO" id="GO:0017000">
    <property type="term" value="P:antibiotic biosynthetic process"/>
    <property type="evidence" value="ECO:0007669"/>
    <property type="project" value="UniProtKB-KW"/>
</dbReference>
<proteinExistence type="predicted"/>
<dbReference type="InterPro" id="IPR016036">
    <property type="entry name" value="Malonyl_transacylase_ACP-bd"/>
</dbReference>
<dbReference type="InterPro" id="IPR057326">
    <property type="entry name" value="KR_dom"/>
</dbReference>
<dbReference type="eggNOG" id="COG0236">
    <property type="taxonomic scope" value="Bacteria"/>
</dbReference>
<dbReference type="Gene3D" id="1.10.1200.10">
    <property type="entry name" value="ACP-like"/>
    <property type="match status" value="1"/>
</dbReference>
<dbReference type="Pfam" id="PF08659">
    <property type="entry name" value="KR"/>
    <property type="match status" value="1"/>
</dbReference>
<feature type="active site" description="Proton acceptor; for dehydratase activity" evidence="6">
    <location>
        <position position="1806"/>
    </location>
</feature>
<evidence type="ECO:0000256" key="3">
    <source>
        <dbReference type="ARBA" id="ARBA00022553"/>
    </source>
</evidence>